<dbReference type="PANTHER" id="PTHR13794:SF58">
    <property type="entry name" value="MITOCHONDRIAL ENOLASE SUPERFAMILY MEMBER 1"/>
    <property type="match status" value="1"/>
</dbReference>
<dbReference type="InterPro" id="IPR034610">
    <property type="entry name" value="L-fuconate_dehydratase"/>
</dbReference>
<dbReference type="Proteomes" id="UP001499930">
    <property type="component" value="Unassembled WGS sequence"/>
</dbReference>
<dbReference type="InterPro" id="IPR013341">
    <property type="entry name" value="Mandelate_racemase_N_dom"/>
</dbReference>
<name>A0ABP6KXQ9_9ACTN</name>
<evidence type="ECO:0000256" key="3">
    <source>
        <dbReference type="ARBA" id="ARBA00013142"/>
    </source>
</evidence>
<dbReference type="InterPro" id="IPR013342">
    <property type="entry name" value="Mandelate_racemase_C"/>
</dbReference>
<evidence type="ECO:0000256" key="1">
    <source>
        <dbReference type="ARBA" id="ARBA00001737"/>
    </source>
</evidence>
<evidence type="ECO:0000259" key="7">
    <source>
        <dbReference type="SMART" id="SM00922"/>
    </source>
</evidence>
<evidence type="ECO:0000256" key="6">
    <source>
        <dbReference type="ARBA" id="ARBA00023239"/>
    </source>
</evidence>
<dbReference type="InterPro" id="IPR046945">
    <property type="entry name" value="RHMD-like"/>
</dbReference>
<proteinExistence type="predicted"/>
<keyword evidence="4" id="KW-0479">Metal-binding</keyword>
<dbReference type="Pfam" id="PF02746">
    <property type="entry name" value="MR_MLE_N"/>
    <property type="match status" value="1"/>
</dbReference>
<keyword evidence="5" id="KW-0460">Magnesium</keyword>
<dbReference type="PANTHER" id="PTHR13794">
    <property type="entry name" value="ENOLASE SUPERFAMILY, MANDELATE RACEMASE"/>
    <property type="match status" value="1"/>
</dbReference>
<dbReference type="InterPro" id="IPR029017">
    <property type="entry name" value="Enolase-like_N"/>
</dbReference>
<keyword evidence="6" id="KW-0456">Lyase</keyword>
<dbReference type="SFLD" id="SFLDG00179">
    <property type="entry name" value="mandelate_racemase"/>
    <property type="match status" value="1"/>
</dbReference>
<protein>
    <recommendedName>
        <fullName evidence="3">L-fuconate dehydratase</fullName>
        <ecNumber evidence="3">4.2.1.68</ecNumber>
    </recommendedName>
</protein>
<keyword evidence="9" id="KW-1185">Reference proteome</keyword>
<dbReference type="SMART" id="SM00922">
    <property type="entry name" value="MR_MLE"/>
    <property type="match status" value="1"/>
</dbReference>
<comment type="catalytic activity">
    <reaction evidence="1">
        <text>L-fuconate = 2-dehydro-3-deoxy-L-fuconate + H2O</text>
        <dbReference type="Rhea" id="RHEA:22772"/>
        <dbReference type="ChEBI" id="CHEBI:15377"/>
        <dbReference type="ChEBI" id="CHEBI:21291"/>
        <dbReference type="ChEBI" id="CHEBI:37448"/>
        <dbReference type="EC" id="4.2.1.68"/>
    </reaction>
</comment>
<dbReference type="Pfam" id="PF13378">
    <property type="entry name" value="MR_MLE_C"/>
    <property type="match status" value="1"/>
</dbReference>
<evidence type="ECO:0000313" key="8">
    <source>
        <dbReference type="EMBL" id="GAA3023495.1"/>
    </source>
</evidence>
<dbReference type="InterPro" id="IPR036849">
    <property type="entry name" value="Enolase-like_C_sf"/>
</dbReference>
<comment type="caution">
    <text evidence="8">The sequence shown here is derived from an EMBL/GenBank/DDBJ whole genome shotgun (WGS) entry which is preliminary data.</text>
</comment>
<dbReference type="EC" id="4.2.1.68" evidence="3"/>
<organism evidence="8 9">
    <name type="scientific">Streptosporangium longisporum</name>
    <dbReference type="NCBI Taxonomy" id="46187"/>
    <lineage>
        <taxon>Bacteria</taxon>
        <taxon>Bacillati</taxon>
        <taxon>Actinomycetota</taxon>
        <taxon>Actinomycetes</taxon>
        <taxon>Streptosporangiales</taxon>
        <taxon>Streptosporangiaceae</taxon>
        <taxon>Streptosporangium</taxon>
    </lineage>
</organism>
<dbReference type="SUPFAM" id="SSF54826">
    <property type="entry name" value="Enolase N-terminal domain-like"/>
    <property type="match status" value="1"/>
</dbReference>
<dbReference type="RefSeq" id="WP_344900528.1">
    <property type="nucleotide sequence ID" value="NZ_BAAAWD010000015.1"/>
</dbReference>
<evidence type="ECO:0000256" key="5">
    <source>
        <dbReference type="ARBA" id="ARBA00022842"/>
    </source>
</evidence>
<dbReference type="SFLD" id="SFLDS00001">
    <property type="entry name" value="Enolase"/>
    <property type="match status" value="1"/>
</dbReference>
<dbReference type="Gene3D" id="3.30.390.10">
    <property type="entry name" value="Enolase-like, N-terminal domain"/>
    <property type="match status" value="1"/>
</dbReference>
<gene>
    <name evidence="8" type="ORF">GCM10017559_56020</name>
</gene>
<dbReference type="PROSITE" id="PS00909">
    <property type="entry name" value="MR_MLE_2"/>
    <property type="match status" value="1"/>
</dbReference>
<sequence>MTKITAVESVDLRFPTSRWLDGSDAMNPAPDYSAAYVIIRTDAGDGLEGHGFTFTIGRGNELCTAAIDSYAPFVVGLDLEETLADLGGFWKRLTGESQLRWLGPEKGVVHLAVAAVVNAVWDLRAKREGKPLWRLLSEMSPREIVDLVDFRHIADVLPPERALELLESRVGGRAERTALIHREGVPAYTTSAGWLGYSDDKLRTLATEAVDAGWRHLKLKVGADIGDDVRRAGILREVLGPDRKLMMDANQVWNVDEAIRNMEALAPFDPWWIEEPTSPDDVLGHAEIARKIAPIRVATGEHVQNRVMFKQFLQAGGMGFCQIDACRLGGVNEVVAVLLLAAHHGIPVCPHAGGVGLCEYVQHLSIFDYIAVGASFDDVVVEYVDHLHEHFVDPVRMRNGRYVAPTAPGYSAQMHEATLRDHAYPGGAVWADAR</sequence>
<evidence type="ECO:0000256" key="2">
    <source>
        <dbReference type="ARBA" id="ARBA00001946"/>
    </source>
</evidence>
<dbReference type="InterPro" id="IPR029065">
    <property type="entry name" value="Enolase_C-like"/>
</dbReference>
<dbReference type="EMBL" id="BAAAWD010000015">
    <property type="protein sequence ID" value="GAA3023495.1"/>
    <property type="molecule type" value="Genomic_DNA"/>
</dbReference>
<evidence type="ECO:0000313" key="9">
    <source>
        <dbReference type="Proteomes" id="UP001499930"/>
    </source>
</evidence>
<reference evidence="9" key="1">
    <citation type="journal article" date="2019" name="Int. J. Syst. Evol. Microbiol.">
        <title>The Global Catalogue of Microorganisms (GCM) 10K type strain sequencing project: providing services to taxonomists for standard genome sequencing and annotation.</title>
        <authorList>
            <consortium name="The Broad Institute Genomics Platform"/>
            <consortium name="The Broad Institute Genome Sequencing Center for Infectious Disease"/>
            <person name="Wu L."/>
            <person name="Ma J."/>
        </authorList>
    </citation>
    <scope>NUCLEOTIDE SEQUENCE [LARGE SCALE GENOMIC DNA]</scope>
    <source>
        <strain evidence="9">JCM 3106</strain>
    </source>
</reference>
<comment type="cofactor">
    <cofactor evidence="2">
        <name>Mg(2+)</name>
        <dbReference type="ChEBI" id="CHEBI:18420"/>
    </cofactor>
</comment>
<accession>A0ABP6KXQ9</accession>
<evidence type="ECO:0000256" key="4">
    <source>
        <dbReference type="ARBA" id="ARBA00022723"/>
    </source>
</evidence>
<dbReference type="Gene3D" id="3.20.20.120">
    <property type="entry name" value="Enolase-like C-terminal domain"/>
    <property type="match status" value="1"/>
</dbReference>
<dbReference type="InterPro" id="IPR018110">
    <property type="entry name" value="Mandel_Rmase/mucon_lact_enz_CS"/>
</dbReference>
<dbReference type="SFLD" id="SFLDF00111">
    <property type="entry name" value="L-fuconate_dehydratase"/>
    <property type="match status" value="1"/>
</dbReference>
<dbReference type="SUPFAM" id="SSF51604">
    <property type="entry name" value="Enolase C-terminal domain-like"/>
    <property type="match status" value="1"/>
</dbReference>
<feature type="domain" description="Mandelate racemase/muconate lactonizing enzyme C-terminal" evidence="7">
    <location>
        <begin position="199"/>
        <end position="295"/>
    </location>
</feature>